<dbReference type="InterPro" id="IPR036852">
    <property type="entry name" value="Peptidase_S8/S53_dom_sf"/>
</dbReference>
<feature type="domain" description="Peptidase S8/S53" evidence="8">
    <location>
        <begin position="80"/>
        <end position="338"/>
    </location>
</feature>
<dbReference type="InterPro" id="IPR022398">
    <property type="entry name" value="Peptidase_S8_His-AS"/>
</dbReference>
<dbReference type="Gene3D" id="3.40.50.200">
    <property type="entry name" value="Peptidase S8/S53 domain"/>
    <property type="match status" value="1"/>
</dbReference>
<keyword evidence="7" id="KW-0732">Signal</keyword>
<feature type="active site" description="Charge relay system" evidence="5">
    <location>
        <position position="116"/>
    </location>
</feature>
<evidence type="ECO:0000256" key="3">
    <source>
        <dbReference type="ARBA" id="ARBA00022801"/>
    </source>
</evidence>
<comment type="caution">
    <text evidence="9">The sequence shown here is derived from an EMBL/GenBank/DDBJ whole genome shotgun (WGS) entry which is preliminary data.</text>
</comment>
<feature type="chain" id="PRO_5037803369" evidence="7">
    <location>
        <begin position="31"/>
        <end position="397"/>
    </location>
</feature>
<evidence type="ECO:0000259" key="8">
    <source>
        <dbReference type="Pfam" id="PF00082"/>
    </source>
</evidence>
<dbReference type="Proteomes" id="UP000603708">
    <property type="component" value="Unassembled WGS sequence"/>
</dbReference>
<keyword evidence="4 5" id="KW-0720">Serine protease</keyword>
<keyword evidence="6" id="KW-1133">Transmembrane helix</keyword>
<evidence type="ECO:0000313" key="9">
    <source>
        <dbReference type="EMBL" id="GHH80296.1"/>
    </source>
</evidence>
<evidence type="ECO:0000256" key="1">
    <source>
        <dbReference type="ARBA" id="ARBA00011073"/>
    </source>
</evidence>
<reference evidence="9" key="1">
    <citation type="journal article" date="2014" name="Int. J. Syst. Evol. Microbiol.">
        <title>Complete genome sequence of Corynebacterium casei LMG S-19264T (=DSM 44701T), isolated from a smear-ripened cheese.</title>
        <authorList>
            <consortium name="US DOE Joint Genome Institute (JGI-PGF)"/>
            <person name="Walter F."/>
            <person name="Albersmeier A."/>
            <person name="Kalinowski J."/>
            <person name="Ruckert C."/>
        </authorList>
    </citation>
    <scope>NUCLEOTIDE SEQUENCE</scope>
    <source>
        <strain evidence="9">JCM 5069</strain>
    </source>
</reference>
<accession>A0A919GA85</accession>
<evidence type="ECO:0000256" key="6">
    <source>
        <dbReference type="SAM" id="Phobius"/>
    </source>
</evidence>
<dbReference type="PRINTS" id="PR00723">
    <property type="entry name" value="SUBTILISIN"/>
</dbReference>
<feature type="active site" description="Charge relay system" evidence="5">
    <location>
        <position position="89"/>
    </location>
</feature>
<feature type="transmembrane region" description="Helical" evidence="6">
    <location>
        <begin position="363"/>
        <end position="384"/>
    </location>
</feature>
<feature type="signal peptide" evidence="7">
    <location>
        <begin position="1"/>
        <end position="30"/>
    </location>
</feature>
<dbReference type="GO" id="GO:0006508">
    <property type="term" value="P:proteolysis"/>
    <property type="evidence" value="ECO:0007669"/>
    <property type="project" value="UniProtKB-KW"/>
</dbReference>
<dbReference type="PANTHER" id="PTHR43806:SF11">
    <property type="entry name" value="CEREVISIN-RELATED"/>
    <property type="match status" value="1"/>
</dbReference>
<protein>
    <submittedName>
        <fullName evidence="9">Type VII secretion-associated serine protease</fullName>
    </submittedName>
</protein>
<keyword evidence="10" id="KW-1185">Reference proteome</keyword>
<dbReference type="Pfam" id="PF00082">
    <property type="entry name" value="Peptidase_S8"/>
    <property type="match status" value="1"/>
</dbReference>
<evidence type="ECO:0000256" key="4">
    <source>
        <dbReference type="ARBA" id="ARBA00022825"/>
    </source>
</evidence>
<dbReference type="AlphaFoldDB" id="A0A919GA85"/>
<dbReference type="PROSITE" id="PS51892">
    <property type="entry name" value="SUBTILASE"/>
    <property type="match status" value="1"/>
</dbReference>
<dbReference type="PANTHER" id="PTHR43806">
    <property type="entry name" value="PEPTIDASE S8"/>
    <property type="match status" value="1"/>
</dbReference>
<dbReference type="InterPro" id="IPR050131">
    <property type="entry name" value="Peptidase_S8_subtilisin-like"/>
</dbReference>
<feature type="active site" description="Charge relay system" evidence="5">
    <location>
        <position position="280"/>
    </location>
</feature>
<proteinExistence type="inferred from homology"/>
<keyword evidence="6" id="KW-0472">Membrane</keyword>
<evidence type="ECO:0000256" key="2">
    <source>
        <dbReference type="ARBA" id="ARBA00022670"/>
    </source>
</evidence>
<comment type="similarity">
    <text evidence="1 5">Belongs to the peptidase S8 family.</text>
</comment>
<organism evidence="9 10">
    <name type="scientific">Streptomyces sulfonofaciens</name>
    <dbReference type="NCBI Taxonomy" id="68272"/>
    <lineage>
        <taxon>Bacteria</taxon>
        <taxon>Bacillati</taxon>
        <taxon>Actinomycetota</taxon>
        <taxon>Actinomycetes</taxon>
        <taxon>Kitasatosporales</taxon>
        <taxon>Streptomycetaceae</taxon>
        <taxon>Streptomyces</taxon>
    </lineage>
</organism>
<sequence length="397" mass="38973">MRGPTLKCALAALLPSLLATTIGTAAVASAAPEGSVKLPVMPSRLDAGDPCTGASAKVASAAPWEQRNLELPRTWQFAGGAGEKVAVVDTGVSTTAPALAGAVTPVGGAAQDCVGHGTFVAGLIAAARVEGVHFAGVAQRARILAVRGTDQRGNATAGTVAAGIRAAVDAGASVIDVSPALTGNSAELRSAVSYAAGHDALVVAAAVPDPTRGTGASAPPPRAYWPAAQPGVLSVVDVDQNGGRPRGALTPLGADLAAPGVGVIGVGPTGKGHFIGSGASLAAAYVAGTAALVRSAYPRLTAAETARRLTTAAYPAPVPRLDPYASVTSVGDSAAHHSAGAARHAAPVSLPSSAAGDRATRRALLLAALGAAVVLLVGWASVIVPRGRARGWRPARD</sequence>
<dbReference type="SUPFAM" id="SSF52743">
    <property type="entry name" value="Subtilisin-like"/>
    <property type="match status" value="1"/>
</dbReference>
<keyword evidence="3 5" id="KW-0378">Hydrolase</keyword>
<reference evidence="9" key="2">
    <citation type="submission" date="2020-09" db="EMBL/GenBank/DDBJ databases">
        <authorList>
            <person name="Sun Q."/>
            <person name="Ohkuma M."/>
        </authorList>
    </citation>
    <scope>NUCLEOTIDE SEQUENCE</scope>
    <source>
        <strain evidence="9">JCM 5069</strain>
    </source>
</reference>
<evidence type="ECO:0000313" key="10">
    <source>
        <dbReference type="Proteomes" id="UP000603708"/>
    </source>
</evidence>
<dbReference type="GO" id="GO:0004252">
    <property type="term" value="F:serine-type endopeptidase activity"/>
    <property type="evidence" value="ECO:0007669"/>
    <property type="project" value="UniProtKB-UniRule"/>
</dbReference>
<gene>
    <name evidence="9" type="ORF">GCM10018793_35150</name>
</gene>
<evidence type="ECO:0000256" key="5">
    <source>
        <dbReference type="PROSITE-ProRule" id="PRU01240"/>
    </source>
</evidence>
<keyword evidence="2 5" id="KW-0645">Protease</keyword>
<dbReference type="InterPro" id="IPR000209">
    <property type="entry name" value="Peptidase_S8/S53_dom"/>
</dbReference>
<evidence type="ECO:0000256" key="7">
    <source>
        <dbReference type="SAM" id="SignalP"/>
    </source>
</evidence>
<keyword evidence="6" id="KW-0812">Transmembrane</keyword>
<dbReference type="RefSeq" id="WP_189933022.1">
    <property type="nucleotide sequence ID" value="NZ_BNCD01000009.1"/>
</dbReference>
<dbReference type="InterPro" id="IPR015500">
    <property type="entry name" value="Peptidase_S8_subtilisin-rel"/>
</dbReference>
<dbReference type="EMBL" id="BNCD01000009">
    <property type="protein sequence ID" value="GHH80296.1"/>
    <property type="molecule type" value="Genomic_DNA"/>
</dbReference>
<dbReference type="PROSITE" id="PS00137">
    <property type="entry name" value="SUBTILASE_HIS"/>
    <property type="match status" value="1"/>
</dbReference>
<name>A0A919GA85_9ACTN</name>